<dbReference type="SUPFAM" id="SSF52540">
    <property type="entry name" value="P-loop containing nucleoside triphosphate hydrolases"/>
    <property type="match status" value="1"/>
</dbReference>
<dbReference type="GO" id="GO:0016787">
    <property type="term" value="F:hydrolase activity"/>
    <property type="evidence" value="ECO:0007669"/>
    <property type="project" value="UniProtKB-KW"/>
</dbReference>
<gene>
    <name evidence="10" type="ORF">mv_R375</name>
</gene>
<dbReference type="PANTHER" id="PTHR18934">
    <property type="entry name" value="ATP-DEPENDENT RNA HELICASE"/>
    <property type="match status" value="1"/>
</dbReference>
<dbReference type="PANTHER" id="PTHR18934:SF91">
    <property type="entry name" value="PRE-MRNA-SPLICING FACTOR ATP-DEPENDENT RNA HELICASE PRP16"/>
    <property type="match status" value="1"/>
</dbReference>
<dbReference type="Gene3D" id="1.20.120.1080">
    <property type="match status" value="1"/>
</dbReference>
<keyword evidence="3" id="KW-0547">Nucleotide-binding</keyword>
<evidence type="ECO:0000259" key="9">
    <source>
        <dbReference type="PROSITE" id="PS51194"/>
    </source>
</evidence>
<dbReference type="Gene3D" id="3.40.50.300">
    <property type="entry name" value="P-loop containing nucleotide triphosphate hydrolases"/>
    <property type="match status" value="2"/>
</dbReference>
<keyword evidence="4" id="KW-0378">Hydrolase</keyword>
<dbReference type="InterPro" id="IPR014001">
    <property type="entry name" value="Helicase_ATP-bd"/>
</dbReference>
<dbReference type="CDD" id="cd18791">
    <property type="entry name" value="SF2_C_RHA"/>
    <property type="match status" value="1"/>
</dbReference>
<dbReference type="Pfam" id="PF00271">
    <property type="entry name" value="Helicase_C"/>
    <property type="match status" value="1"/>
</dbReference>
<evidence type="ECO:0000256" key="7">
    <source>
        <dbReference type="ARBA" id="ARBA00047984"/>
    </source>
</evidence>
<keyword evidence="5 10" id="KW-0347">Helicase</keyword>
<protein>
    <recommendedName>
        <fullName evidence="2">RNA helicase</fullName>
        <ecNumber evidence="2">3.6.4.13</ecNumber>
    </recommendedName>
</protein>
<accession>H2EDV7</accession>
<dbReference type="InterPro" id="IPR011545">
    <property type="entry name" value="DEAD/DEAH_box_helicase_dom"/>
</dbReference>
<sequence length="683" mass="78630">MSQDSKNTNRLTFEDKIGVLDPNGIKPNPLTNKPYSDDYKNLASIWSTYPVYFQAENILRALNENQVIFLSVGTGGGKTALTPKLALHFTNYNGRIAITLPKRIVALSAATYSAKTLDVKLGTSVGYVYKGSDKSMLNDQNHLIYMTDGYLVMEFVKDPTLSKYNIIIIDEAHERRVQIDLLMLFLKNILLSGKRPDLKVIIMSATINGPKYQNYFAGIKSEIINVSGQPNHPIEVHYLDKPTDSYMRTGFELIETLIHENLRGDILFFITTSNEALQLCKNIRPKYPRVYCIEVYADMDKNLKIYAESRDKFLELGDYDQKLVMATNVAESSLTIDGLKYVVDSGFELQSRFDPDVYGQILGKQLITQAQAIQRRGRVGRTEPGICYHLLTKDQFDNLEPYPTPDILKQDITMDIIKIMQITDSKTFSEANNMLQQLMDPPKQSFINVAYDLFGMYQIIDTNDKLTRIGSLMTQFSSLSVNRVMFLIYSFELHCAREAAMILAMMEFINGKITNIFYKLDPICESNCERQAASLWLDKMIQKRGDHLTYLKIFQEYKNAPDKKAWGKKYGIRLDLFNNIDKTANQYFRKILNFYRNPEQSRIVPQSTNITKNIIQALIQSHKHLTANKLRPIFSKRELEGRISKDSVVRQKYNKRELSNKKFIYDELTNINGKWEFRTITII</sequence>
<evidence type="ECO:0000256" key="4">
    <source>
        <dbReference type="ARBA" id="ARBA00022801"/>
    </source>
</evidence>
<organism evidence="10">
    <name type="scientific">Moumouvirus sp. 'Monve'</name>
    <dbReference type="NCBI Taxonomy" id="1128131"/>
    <lineage>
        <taxon>Viruses</taxon>
        <taxon>Varidnaviria</taxon>
        <taxon>Bamfordvirae</taxon>
        <taxon>Nucleocytoviricota</taxon>
        <taxon>Megaviricetes</taxon>
        <taxon>Imitervirales</taxon>
        <taxon>Mimiviridae</taxon>
        <taxon>Megamimivirinae</taxon>
        <taxon>Moumouvirus</taxon>
    </lineage>
</organism>
<dbReference type="GO" id="GO:0003723">
    <property type="term" value="F:RNA binding"/>
    <property type="evidence" value="ECO:0007669"/>
    <property type="project" value="TreeGrafter"/>
</dbReference>
<comment type="similarity">
    <text evidence="1">Belongs to the DEAD box helicase family. DEAH subfamily.</text>
</comment>
<evidence type="ECO:0000256" key="6">
    <source>
        <dbReference type="ARBA" id="ARBA00022840"/>
    </source>
</evidence>
<feature type="domain" description="Helicase C-terminal" evidence="9">
    <location>
        <begin position="253"/>
        <end position="439"/>
    </location>
</feature>
<dbReference type="PROSITE" id="PS51194">
    <property type="entry name" value="HELICASE_CTER"/>
    <property type="match status" value="1"/>
</dbReference>
<dbReference type="SMART" id="SM00490">
    <property type="entry name" value="HELICc"/>
    <property type="match status" value="1"/>
</dbReference>
<dbReference type="SMART" id="SM00487">
    <property type="entry name" value="DEXDc"/>
    <property type="match status" value="1"/>
</dbReference>
<evidence type="ECO:0000256" key="2">
    <source>
        <dbReference type="ARBA" id="ARBA00012552"/>
    </source>
</evidence>
<proteinExistence type="inferred from homology"/>
<dbReference type="GO" id="GO:0005524">
    <property type="term" value="F:ATP binding"/>
    <property type="evidence" value="ECO:0007669"/>
    <property type="project" value="UniProtKB-KW"/>
</dbReference>
<dbReference type="GO" id="GO:0003724">
    <property type="term" value="F:RNA helicase activity"/>
    <property type="evidence" value="ECO:0007669"/>
    <property type="project" value="UniProtKB-EC"/>
</dbReference>
<evidence type="ECO:0000256" key="5">
    <source>
        <dbReference type="ARBA" id="ARBA00022806"/>
    </source>
</evidence>
<evidence type="ECO:0000259" key="8">
    <source>
        <dbReference type="PROSITE" id="PS51192"/>
    </source>
</evidence>
<keyword evidence="6" id="KW-0067">ATP-binding</keyword>
<name>H2EDV7_9VIRU</name>
<dbReference type="InterPro" id="IPR027417">
    <property type="entry name" value="P-loop_NTPase"/>
</dbReference>
<dbReference type="EC" id="3.6.4.13" evidence="2"/>
<dbReference type="PROSITE" id="PS51192">
    <property type="entry name" value="HELICASE_ATP_BIND_1"/>
    <property type="match status" value="1"/>
</dbReference>
<dbReference type="EMBL" id="JN885997">
    <property type="protein sequence ID" value="AEX62580.1"/>
    <property type="molecule type" value="Genomic_DNA"/>
</dbReference>
<feature type="domain" description="Helicase ATP-binding" evidence="8">
    <location>
        <begin position="59"/>
        <end position="225"/>
    </location>
</feature>
<dbReference type="CDD" id="cd17917">
    <property type="entry name" value="DEXHc_RHA-like"/>
    <property type="match status" value="1"/>
</dbReference>
<dbReference type="InterPro" id="IPR001650">
    <property type="entry name" value="Helicase_C-like"/>
</dbReference>
<reference evidence="10" key="1">
    <citation type="submission" date="2011-10" db="EMBL/GenBank/DDBJ databases">
        <title>Provirophages and transpovirons: unique mobilome of giant viruses.</title>
        <authorList>
            <person name="Desnues C."/>
            <person name="LaScola B."/>
            <person name="Yutin N."/>
            <person name="Fournous G."/>
            <person name="Koonin E."/>
            <person name="Raoult D."/>
        </authorList>
    </citation>
    <scope>NUCLEOTIDE SEQUENCE</scope>
    <source>
        <strain evidence="10">Mv13-mv</strain>
    </source>
</reference>
<evidence type="ECO:0000256" key="1">
    <source>
        <dbReference type="ARBA" id="ARBA00008792"/>
    </source>
</evidence>
<evidence type="ECO:0000256" key="3">
    <source>
        <dbReference type="ARBA" id="ARBA00022741"/>
    </source>
</evidence>
<comment type="catalytic activity">
    <reaction evidence="7">
        <text>ATP + H2O = ADP + phosphate + H(+)</text>
        <dbReference type="Rhea" id="RHEA:13065"/>
        <dbReference type="ChEBI" id="CHEBI:15377"/>
        <dbReference type="ChEBI" id="CHEBI:15378"/>
        <dbReference type="ChEBI" id="CHEBI:30616"/>
        <dbReference type="ChEBI" id="CHEBI:43474"/>
        <dbReference type="ChEBI" id="CHEBI:456216"/>
        <dbReference type="EC" id="3.6.4.13"/>
    </reaction>
</comment>
<evidence type="ECO:0000313" key="10">
    <source>
        <dbReference type="EMBL" id="AEX62580.1"/>
    </source>
</evidence>
<dbReference type="Pfam" id="PF00270">
    <property type="entry name" value="DEAD"/>
    <property type="match status" value="1"/>
</dbReference>